<comment type="caution">
    <text evidence="4">The sequence shown here is derived from an EMBL/GenBank/DDBJ whole genome shotgun (WGS) entry which is preliminary data.</text>
</comment>
<evidence type="ECO:0000256" key="3">
    <source>
        <dbReference type="SAM" id="SignalP"/>
    </source>
</evidence>
<keyword evidence="2" id="KW-0812">Transmembrane</keyword>
<feature type="chain" id="PRO_5032542424" description="SUEL-type lectin domain-containing protein" evidence="3">
    <location>
        <begin position="23"/>
        <end position="292"/>
    </location>
</feature>
<sequence>MVGHLLNLLFLLFAQIVPGGRSLEQDVCMQNEVVLRCPYKKSIGIYQIFYNGKWNDFGWMPSDPIVCTALDHTWNDCKSVISYTHLQDRCMATDTCTVVMDYNPCWSEPLVYATIYYKCIDPRYEHVYPLIKYYDSRVPHITSTHVQNPDKSTPHLDNQKDDDDDDGDDNDNESQSSNSLKIGLGTALGITSIIAVIALICILKYRRNKPEQRSIPTPCSNHLTYGYNHDFQNPRAYQISASNPGYSPTMLDRVDIANDSSYALPSYEEAVGNMYEEVNYRSSTPTAPKGTE</sequence>
<dbReference type="AlphaFoldDB" id="A0A8B6CNJ0"/>
<protein>
    <recommendedName>
        <fullName evidence="6">SUEL-type lectin domain-containing protein</fullName>
    </recommendedName>
</protein>
<evidence type="ECO:0000313" key="5">
    <source>
        <dbReference type="Proteomes" id="UP000596742"/>
    </source>
</evidence>
<keyword evidence="5" id="KW-1185">Reference proteome</keyword>
<dbReference type="Gene3D" id="2.60.120.740">
    <property type="match status" value="1"/>
</dbReference>
<dbReference type="InterPro" id="IPR043159">
    <property type="entry name" value="Lectin_gal-bd_sf"/>
</dbReference>
<feature type="region of interest" description="Disordered" evidence="1">
    <location>
        <begin position="143"/>
        <end position="178"/>
    </location>
</feature>
<name>A0A8B6CNJ0_MYTGA</name>
<evidence type="ECO:0000256" key="1">
    <source>
        <dbReference type="SAM" id="MobiDB-lite"/>
    </source>
</evidence>
<feature type="transmembrane region" description="Helical" evidence="2">
    <location>
        <begin position="182"/>
        <end position="203"/>
    </location>
</feature>
<organism evidence="4 5">
    <name type="scientific">Mytilus galloprovincialis</name>
    <name type="common">Mediterranean mussel</name>
    <dbReference type="NCBI Taxonomy" id="29158"/>
    <lineage>
        <taxon>Eukaryota</taxon>
        <taxon>Metazoa</taxon>
        <taxon>Spiralia</taxon>
        <taxon>Lophotrochozoa</taxon>
        <taxon>Mollusca</taxon>
        <taxon>Bivalvia</taxon>
        <taxon>Autobranchia</taxon>
        <taxon>Pteriomorphia</taxon>
        <taxon>Mytilida</taxon>
        <taxon>Mytiloidea</taxon>
        <taxon>Mytilidae</taxon>
        <taxon>Mytilinae</taxon>
        <taxon>Mytilus</taxon>
    </lineage>
</organism>
<dbReference type="OrthoDB" id="10348542at2759"/>
<gene>
    <name evidence="4" type="ORF">MGAL_10B017284</name>
</gene>
<keyword evidence="2" id="KW-1133">Transmembrane helix</keyword>
<keyword evidence="3" id="KW-0732">Signal</keyword>
<proteinExistence type="predicted"/>
<evidence type="ECO:0008006" key="6">
    <source>
        <dbReference type="Google" id="ProtNLM"/>
    </source>
</evidence>
<dbReference type="Proteomes" id="UP000596742">
    <property type="component" value="Unassembled WGS sequence"/>
</dbReference>
<feature type="compositionally biased region" description="Acidic residues" evidence="1">
    <location>
        <begin position="160"/>
        <end position="172"/>
    </location>
</feature>
<dbReference type="CDD" id="cd22823">
    <property type="entry name" value="Gal_Rha_Lectin"/>
    <property type="match status" value="1"/>
</dbReference>
<feature type="signal peptide" evidence="3">
    <location>
        <begin position="1"/>
        <end position="22"/>
    </location>
</feature>
<evidence type="ECO:0000313" key="4">
    <source>
        <dbReference type="EMBL" id="VDI07211.1"/>
    </source>
</evidence>
<keyword evidence="2" id="KW-0472">Membrane</keyword>
<evidence type="ECO:0000256" key="2">
    <source>
        <dbReference type="SAM" id="Phobius"/>
    </source>
</evidence>
<dbReference type="EMBL" id="UYJE01002025">
    <property type="protein sequence ID" value="VDI07211.1"/>
    <property type="molecule type" value="Genomic_DNA"/>
</dbReference>
<accession>A0A8B6CNJ0</accession>
<reference evidence="4" key="1">
    <citation type="submission" date="2018-11" db="EMBL/GenBank/DDBJ databases">
        <authorList>
            <person name="Alioto T."/>
            <person name="Alioto T."/>
        </authorList>
    </citation>
    <scope>NUCLEOTIDE SEQUENCE</scope>
</reference>